<sequence>MPDITLTFADGTQHVYKDAPDTLNPEDVYARATKDFPNQTLKDIARGGGAATTPETTSRGTVGDYANAAASGVMAINKNLASLPAGVLRGVTDVTDTAALLGAKGLDYLMPQGQASSAVPSGRPGMRRGLDVLMPPAPPQDPEATREEVIQSSIDRRKAQYNEMWGDQAPADVGRIGGQIAATLPIGGVVAAPFKAVAKMAPSLAKFLTPVATSLETGGFQTGTTGAANVAAKTLGGGVTGALSAEAVEPGTGTSGAAIGAAVPTIAAPAVKGAYNYATRVMDPKTNQLLSWFEGKGKDVLNALRSPEAVITPGTAPHLGEIAAPLGSAKLAAGIEDIRSRPAFGTERAAQEAQTNQARLAQEARVQSVAEAEKQKKIDALTTRIDSGLVTVNPDAIGAGLKEIAKKEKDALKPAITKAYDDAFAIAPDAKVDIGNVVNKAEDILGQPLAEINVPDQPDIVKKLLKLKGKPTEEFVSLGEHGGYTQPGANAPSTATLEELDALRKAINKDIASADVANANPAQATKLRELRQLHEAIDDAVGSSTTLPEEAKTAYAKAVNLYRTEYAPRFKEGVNAQVTAKGAWSEDKVRAEDVIKKYFTPGGATEAKQFVNLFGGNADATKIARSGIEDLYRQKVTDAATGAVDSAKHAAFIKEYARPLAILDEAGMGLKDKFAQIGADAKRLEEVQKLATASGNKLAPPLPPGANALAVQKRIDELTSKLSPEQLTVVNAVRDDLARAAEYQRLAAAGAGGKQDLVSGAVAVPGATKVAAAITGKGAMTASTVNYIFKKLTGAVNDKLALELARELSNPVLAEQTVAKALQTQAARETRNALFSRYGARPAGIAASQMLSNPNAER</sequence>
<organism evidence="2">
    <name type="scientific">uncultured Caudovirales phage</name>
    <dbReference type="NCBI Taxonomy" id="2100421"/>
    <lineage>
        <taxon>Viruses</taxon>
        <taxon>Duplodnaviria</taxon>
        <taxon>Heunggongvirae</taxon>
        <taxon>Uroviricota</taxon>
        <taxon>Caudoviricetes</taxon>
        <taxon>Peduoviridae</taxon>
        <taxon>Maltschvirus</taxon>
        <taxon>Maltschvirus maltsch</taxon>
    </lineage>
</organism>
<accession>A0A6J5TAR2</accession>
<proteinExistence type="predicted"/>
<feature type="region of interest" description="Disordered" evidence="1">
    <location>
        <begin position="42"/>
        <end position="61"/>
    </location>
</feature>
<reference evidence="2" key="1">
    <citation type="submission" date="2020-05" db="EMBL/GenBank/DDBJ databases">
        <authorList>
            <person name="Chiriac C."/>
            <person name="Salcher M."/>
            <person name="Ghai R."/>
            <person name="Kavagutti S V."/>
        </authorList>
    </citation>
    <scope>NUCLEOTIDE SEQUENCE</scope>
</reference>
<evidence type="ECO:0000256" key="1">
    <source>
        <dbReference type="SAM" id="MobiDB-lite"/>
    </source>
</evidence>
<protein>
    <submittedName>
        <fullName evidence="2">Uncharacterized protein</fullName>
    </submittedName>
</protein>
<name>A0A6J5TAR2_9CAUD</name>
<gene>
    <name evidence="2" type="ORF">UFOVP86_10</name>
</gene>
<evidence type="ECO:0000313" key="2">
    <source>
        <dbReference type="EMBL" id="CAB4242000.1"/>
    </source>
</evidence>
<dbReference type="EMBL" id="LR797825">
    <property type="protein sequence ID" value="CAB4242000.1"/>
    <property type="molecule type" value="Genomic_DNA"/>
</dbReference>